<evidence type="ECO:0000256" key="2">
    <source>
        <dbReference type="ARBA" id="ARBA00022475"/>
    </source>
</evidence>
<dbReference type="AlphaFoldDB" id="A0A0R2NQ35"/>
<keyword evidence="4 6" id="KW-1133">Transmembrane helix</keyword>
<dbReference type="PATRIC" id="fig|480391.4.peg.1290"/>
<gene>
    <name evidence="8" type="ORF">IV88_GL001271</name>
</gene>
<proteinExistence type="predicted"/>
<dbReference type="Pfam" id="PF13396">
    <property type="entry name" value="PLDc_N"/>
    <property type="match status" value="1"/>
</dbReference>
<sequence length="56" mass="6573">MLAPVIAFEITATFTAITDIIRARQFRHGNKVMWLLLSFVQPFGPWLYFWLGQKCK</sequence>
<reference evidence="8 9" key="1">
    <citation type="journal article" date="2015" name="Genome Announc.">
        <title>Expanding the biotechnology potential of lactobacilli through comparative genomics of 213 strains and associated genera.</title>
        <authorList>
            <person name="Sun Z."/>
            <person name="Harris H.M."/>
            <person name="McCann A."/>
            <person name="Guo C."/>
            <person name="Argimon S."/>
            <person name="Zhang W."/>
            <person name="Yang X."/>
            <person name="Jeffery I.B."/>
            <person name="Cooney J.C."/>
            <person name="Kagawa T.F."/>
            <person name="Liu W."/>
            <person name="Song Y."/>
            <person name="Salvetti E."/>
            <person name="Wrobel A."/>
            <person name="Rasinkangas P."/>
            <person name="Parkhill J."/>
            <person name="Rea M.C."/>
            <person name="O'Sullivan O."/>
            <person name="Ritari J."/>
            <person name="Douillard F.P."/>
            <person name="Paul Ross R."/>
            <person name="Yang R."/>
            <person name="Briner A.E."/>
            <person name="Felis G.E."/>
            <person name="de Vos W.M."/>
            <person name="Barrangou R."/>
            <person name="Klaenhammer T.R."/>
            <person name="Caufield P.W."/>
            <person name="Cui Y."/>
            <person name="Zhang H."/>
            <person name="O'Toole P.W."/>
        </authorList>
    </citation>
    <scope>NUCLEOTIDE SEQUENCE [LARGE SCALE GENOMIC DNA]</scope>
    <source>
        <strain evidence="8 9">DSM 23026</strain>
    </source>
</reference>
<dbReference type="EMBL" id="JQCQ01000004">
    <property type="protein sequence ID" value="KRO26003.1"/>
    <property type="molecule type" value="Genomic_DNA"/>
</dbReference>
<dbReference type="GO" id="GO:0005886">
    <property type="term" value="C:plasma membrane"/>
    <property type="evidence" value="ECO:0007669"/>
    <property type="project" value="UniProtKB-SubCell"/>
</dbReference>
<evidence type="ECO:0000259" key="7">
    <source>
        <dbReference type="Pfam" id="PF13396"/>
    </source>
</evidence>
<dbReference type="InterPro" id="IPR027379">
    <property type="entry name" value="CLS_N"/>
</dbReference>
<comment type="caution">
    <text evidence="8">The sequence shown here is derived from an EMBL/GenBank/DDBJ whole genome shotgun (WGS) entry which is preliminary data.</text>
</comment>
<evidence type="ECO:0000256" key="1">
    <source>
        <dbReference type="ARBA" id="ARBA00004651"/>
    </source>
</evidence>
<name>A0A0R2NQ35_9LACO</name>
<feature type="transmembrane region" description="Helical" evidence="6">
    <location>
        <begin position="32"/>
        <end position="51"/>
    </location>
</feature>
<feature type="domain" description="Cardiolipin synthase N-terminal" evidence="7">
    <location>
        <begin position="13"/>
        <end position="53"/>
    </location>
</feature>
<keyword evidence="2" id="KW-1003">Cell membrane</keyword>
<comment type="subcellular location">
    <subcellularLocation>
        <location evidence="1">Cell membrane</location>
        <topology evidence="1">Multi-pass membrane protein</topology>
    </subcellularLocation>
</comment>
<keyword evidence="3 6" id="KW-0812">Transmembrane</keyword>
<organism evidence="8 9">
    <name type="scientific">Pediococcus argentinicus</name>
    <dbReference type="NCBI Taxonomy" id="480391"/>
    <lineage>
        <taxon>Bacteria</taxon>
        <taxon>Bacillati</taxon>
        <taxon>Bacillota</taxon>
        <taxon>Bacilli</taxon>
        <taxon>Lactobacillales</taxon>
        <taxon>Lactobacillaceae</taxon>
        <taxon>Pediococcus</taxon>
    </lineage>
</organism>
<dbReference type="Proteomes" id="UP000051249">
    <property type="component" value="Unassembled WGS sequence"/>
</dbReference>
<keyword evidence="5 6" id="KW-0472">Membrane</keyword>
<keyword evidence="9" id="KW-1185">Reference proteome</keyword>
<evidence type="ECO:0000256" key="4">
    <source>
        <dbReference type="ARBA" id="ARBA00022989"/>
    </source>
</evidence>
<evidence type="ECO:0000256" key="3">
    <source>
        <dbReference type="ARBA" id="ARBA00022692"/>
    </source>
</evidence>
<evidence type="ECO:0000313" key="8">
    <source>
        <dbReference type="EMBL" id="KRO26003.1"/>
    </source>
</evidence>
<protein>
    <recommendedName>
        <fullName evidence="7">Cardiolipin synthase N-terminal domain-containing protein</fullName>
    </recommendedName>
</protein>
<evidence type="ECO:0000313" key="9">
    <source>
        <dbReference type="Proteomes" id="UP000051249"/>
    </source>
</evidence>
<evidence type="ECO:0000256" key="5">
    <source>
        <dbReference type="ARBA" id="ARBA00023136"/>
    </source>
</evidence>
<evidence type="ECO:0000256" key="6">
    <source>
        <dbReference type="SAM" id="Phobius"/>
    </source>
</evidence>
<accession>A0A0R2NQ35</accession>